<keyword evidence="7" id="KW-0808">Transferase</keyword>
<dbReference type="OrthoDB" id="9802872at2"/>
<dbReference type="PANTHER" id="PTHR43525:SF1">
    <property type="entry name" value="PROTEIN MALY"/>
    <property type="match status" value="1"/>
</dbReference>
<evidence type="ECO:0000256" key="5">
    <source>
        <dbReference type="ARBA" id="ARBA00037974"/>
    </source>
</evidence>
<feature type="domain" description="Aminotransferase class I/classII large" evidence="6">
    <location>
        <begin position="42"/>
        <end position="387"/>
    </location>
</feature>
<evidence type="ECO:0000313" key="7">
    <source>
        <dbReference type="EMBL" id="KRK45235.1"/>
    </source>
</evidence>
<evidence type="ECO:0000256" key="2">
    <source>
        <dbReference type="ARBA" id="ARBA00012224"/>
    </source>
</evidence>
<accession>A0A0R1HLG6</accession>
<organism evidence="7 8">
    <name type="scientific">Dellaglioa algida DSM 15638</name>
    <dbReference type="NCBI Taxonomy" id="1423719"/>
    <lineage>
        <taxon>Bacteria</taxon>
        <taxon>Bacillati</taxon>
        <taxon>Bacillota</taxon>
        <taxon>Bacilli</taxon>
        <taxon>Lactobacillales</taxon>
        <taxon>Lactobacillaceae</taxon>
        <taxon>Dellaglioa</taxon>
    </lineage>
</organism>
<sequence length="401" mass="46202">MAKKNKFLAEFRVNRKNTNSVKWDNLKEQYGDDQLLPLWVADMDFKSPKAVTDALVARVQHGVFGYSTIPDSYYDAFFEWQQTRYGIEMHKEWMRFGTGVVNSLYQLVDLMTEPGDNVLVQTPVYYPFYSAIEDNQRRVIRTPLKHENNQYEMDFEALERDIKENHVKLLIQCSPHNPVGRVWTESELTQLLELCRENHVMVISDEIHQDLIVGNKPFISALSIDDGRYRDNMVVVNAPSKTFNLAALQNSHIIIPNSQLRAKYDKLVKHLNKPEGSLMGRVAGEAAYRSGAIWLDEILSIVRTNYLEVSHQLVSKFPEIKISELEGTYLMWIDLSAYVRADRMKEFMQKECGLAVDYGQWFSEETPGFIRMNLATDLGTVQIAVDQLLKGLKGAKLNHLN</sequence>
<protein>
    <recommendedName>
        <fullName evidence="2">cysteine-S-conjugate beta-lyase</fullName>
        <ecNumber evidence="2">4.4.1.13</ecNumber>
    </recommendedName>
</protein>
<comment type="similarity">
    <text evidence="5">Belongs to the class-II pyridoxal-phosphate-dependent aminotransferase family. MalY/PatB cystathionine beta-lyase subfamily.</text>
</comment>
<name>A0A0R1HLG6_9LACO</name>
<dbReference type="InterPro" id="IPR015424">
    <property type="entry name" value="PyrdxlP-dep_Trfase"/>
</dbReference>
<dbReference type="Gene3D" id="3.40.640.10">
    <property type="entry name" value="Type I PLP-dependent aspartate aminotransferase-like (Major domain)"/>
    <property type="match status" value="1"/>
</dbReference>
<evidence type="ECO:0000256" key="4">
    <source>
        <dbReference type="ARBA" id="ARBA00023239"/>
    </source>
</evidence>
<proteinExistence type="inferred from homology"/>
<dbReference type="AlphaFoldDB" id="A0A0R1HLG6"/>
<dbReference type="Proteomes" id="UP000051450">
    <property type="component" value="Unassembled WGS sequence"/>
</dbReference>
<dbReference type="Pfam" id="PF00155">
    <property type="entry name" value="Aminotran_1_2"/>
    <property type="match status" value="1"/>
</dbReference>
<gene>
    <name evidence="7" type="ORF">FC66_GL000406</name>
</gene>
<evidence type="ECO:0000259" key="6">
    <source>
        <dbReference type="Pfam" id="PF00155"/>
    </source>
</evidence>
<dbReference type="GO" id="GO:0047804">
    <property type="term" value="F:cysteine-S-conjugate beta-lyase activity"/>
    <property type="evidence" value="ECO:0007669"/>
    <property type="project" value="UniProtKB-EC"/>
</dbReference>
<dbReference type="STRING" id="1423719.FC66_GL000406"/>
<dbReference type="EC" id="4.4.1.13" evidence="2"/>
<dbReference type="GO" id="GO:0030170">
    <property type="term" value="F:pyridoxal phosphate binding"/>
    <property type="evidence" value="ECO:0007669"/>
    <property type="project" value="InterPro"/>
</dbReference>
<comment type="cofactor">
    <cofactor evidence="1">
        <name>pyridoxal 5'-phosphate</name>
        <dbReference type="ChEBI" id="CHEBI:597326"/>
    </cofactor>
</comment>
<dbReference type="PATRIC" id="fig|1423719.4.peg.411"/>
<dbReference type="NCBIfam" id="TIGR04350">
    <property type="entry name" value="C_S_lyase_PatB"/>
    <property type="match status" value="1"/>
</dbReference>
<evidence type="ECO:0000313" key="8">
    <source>
        <dbReference type="Proteomes" id="UP000051450"/>
    </source>
</evidence>
<keyword evidence="4" id="KW-0456">Lyase</keyword>
<evidence type="ECO:0000256" key="3">
    <source>
        <dbReference type="ARBA" id="ARBA00022898"/>
    </source>
</evidence>
<reference evidence="7 8" key="1">
    <citation type="journal article" date="2015" name="Genome Announc.">
        <title>Expanding the biotechnology potential of lactobacilli through comparative genomics of 213 strains and associated genera.</title>
        <authorList>
            <person name="Sun Z."/>
            <person name="Harris H.M."/>
            <person name="McCann A."/>
            <person name="Guo C."/>
            <person name="Argimon S."/>
            <person name="Zhang W."/>
            <person name="Yang X."/>
            <person name="Jeffery I.B."/>
            <person name="Cooney J.C."/>
            <person name="Kagawa T.F."/>
            <person name="Liu W."/>
            <person name="Song Y."/>
            <person name="Salvetti E."/>
            <person name="Wrobel A."/>
            <person name="Rasinkangas P."/>
            <person name="Parkhill J."/>
            <person name="Rea M.C."/>
            <person name="O'Sullivan O."/>
            <person name="Ritari J."/>
            <person name="Douillard F.P."/>
            <person name="Paul Ross R."/>
            <person name="Yang R."/>
            <person name="Briner A.E."/>
            <person name="Felis G.E."/>
            <person name="de Vos W.M."/>
            <person name="Barrangou R."/>
            <person name="Klaenhammer T.R."/>
            <person name="Caufield P.W."/>
            <person name="Cui Y."/>
            <person name="Zhang H."/>
            <person name="O'Toole P.W."/>
        </authorList>
    </citation>
    <scope>NUCLEOTIDE SEQUENCE [LARGE SCALE GENOMIC DNA]</scope>
    <source>
        <strain evidence="7 8">DSM 15638</strain>
    </source>
</reference>
<dbReference type="InterPro" id="IPR015421">
    <property type="entry name" value="PyrdxlP-dep_Trfase_major"/>
</dbReference>
<dbReference type="InterPro" id="IPR027619">
    <property type="entry name" value="C-S_lyase_PatB-like"/>
</dbReference>
<dbReference type="InterPro" id="IPR015422">
    <property type="entry name" value="PyrdxlP-dep_Trfase_small"/>
</dbReference>
<dbReference type="CDD" id="cd00609">
    <property type="entry name" value="AAT_like"/>
    <property type="match status" value="1"/>
</dbReference>
<dbReference type="Gene3D" id="3.90.1150.10">
    <property type="entry name" value="Aspartate Aminotransferase, domain 1"/>
    <property type="match status" value="1"/>
</dbReference>
<keyword evidence="3" id="KW-0663">Pyridoxal phosphate</keyword>
<keyword evidence="8" id="KW-1185">Reference proteome</keyword>
<dbReference type="RefSeq" id="WP_057974667.1">
    <property type="nucleotide sequence ID" value="NZ_AZDI01000011.1"/>
</dbReference>
<keyword evidence="7" id="KW-0032">Aminotransferase</keyword>
<evidence type="ECO:0000256" key="1">
    <source>
        <dbReference type="ARBA" id="ARBA00001933"/>
    </source>
</evidence>
<dbReference type="InterPro" id="IPR004839">
    <property type="entry name" value="Aminotransferase_I/II_large"/>
</dbReference>
<dbReference type="GO" id="GO:0008483">
    <property type="term" value="F:transaminase activity"/>
    <property type="evidence" value="ECO:0007669"/>
    <property type="project" value="UniProtKB-KW"/>
</dbReference>
<dbReference type="SUPFAM" id="SSF53383">
    <property type="entry name" value="PLP-dependent transferases"/>
    <property type="match status" value="1"/>
</dbReference>
<comment type="caution">
    <text evidence="7">The sequence shown here is derived from an EMBL/GenBank/DDBJ whole genome shotgun (WGS) entry which is preliminary data.</text>
</comment>
<dbReference type="EMBL" id="AZDI01000011">
    <property type="protein sequence ID" value="KRK45235.1"/>
    <property type="molecule type" value="Genomic_DNA"/>
</dbReference>
<dbReference type="InterPro" id="IPR051798">
    <property type="entry name" value="Class-II_PLP-Dep_Aminotrans"/>
</dbReference>
<dbReference type="PANTHER" id="PTHR43525">
    <property type="entry name" value="PROTEIN MALY"/>
    <property type="match status" value="1"/>
</dbReference>